<dbReference type="Ensembl" id="ENSJJAT00000004164.1">
    <property type="protein sequence ID" value="ENSJJAP00000002184.1"/>
    <property type="gene ID" value="ENSJJAG00000003558.1"/>
</dbReference>
<dbReference type="Pfam" id="PF02023">
    <property type="entry name" value="SCAN"/>
    <property type="match status" value="1"/>
</dbReference>
<dbReference type="SUPFAM" id="SSF47353">
    <property type="entry name" value="Retrovirus capsid dimerization domain-like"/>
    <property type="match status" value="1"/>
</dbReference>
<dbReference type="Gene3D" id="1.10.4020.10">
    <property type="entry name" value="DNA breaking-rejoining enzymes"/>
    <property type="match status" value="1"/>
</dbReference>
<dbReference type="InterPro" id="IPR001909">
    <property type="entry name" value="KRAB"/>
</dbReference>
<dbReference type="GO" id="GO:0008270">
    <property type="term" value="F:zinc ion binding"/>
    <property type="evidence" value="ECO:0007669"/>
    <property type="project" value="UniProtKB-KW"/>
</dbReference>
<accession>A0A8C5K044</accession>
<dbReference type="InterPro" id="IPR038269">
    <property type="entry name" value="SCAN_sf"/>
</dbReference>
<gene>
    <name evidence="12" type="primary">Znf274</name>
</gene>
<keyword evidence="7" id="KW-0804">Transcription</keyword>
<evidence type="ECO:0000313" key="13">
    <source>
        <dbReference type="Proteomes" id="UP000694385"/>
    </source>
</evidence>
<dbReference type="PROSITE" id="PS50804">
    <property type="entry name" value="SCAN_BOX"/>
    <property type="match status" value="1"/>
</dbReference>
<feature type="domain" description="SCAN box" evidence="10">
    <location>
        <begin position="182"/>
        <end position="260"/>
    </location>
</feature>
<evidence type="ECO:0000256" key="1">
    <source>
        <dbReference type="ARBA" id="ARBA00022723"/>
    </source>
</evidence>
<keyword evidence="1" id="KW-0479">Metal-binding</keyword>
<feature type="domain" description="KRAB" evidence="11">
    <location>
        <begin position="297"/>
        <end position="336"/>
    </location>
</feature>
<dbReference type="InterPro" id="IPR003309">
    <property type="entry name" value="SCAN_dom"/>
</dbReference>
<dbReference type="SMART" id="SM00431">
    <property type="entry name" value="SCAN"/>
    <property type="match status" value="1"/>
</dbReference>
<dbReference type="InterPro" id="IPR050916">
    <property type="entry name" value="SCAN-C2H2_zinc_finger"/>
</dbReference>
<evidence type="ECO:0000256" key="8">
    <source>
        <dbReference type="ARBA" id="ARBA00023242"/>
    </source>
</evidence>
<name>A0A8C5K044_JACJA</name>
<dbReference type="PROSITE" id="PS50805">
    <property type="entry name" value="KRAB"/>
    <property type="match status" value="2"/>
</dbReference>
<reference evidence="12" key="2">
    <citation type="submission" date="2025-09" db="UniProtKB">
        <authorList>
            <consortium name="Ensembl"/>
        </authorList>
    </citation>
    <scope>IDENTIFICATION</scope>
</reference>
<feature type="domain" description="KRAB" evidence="11">
    <location>
        <begin position="35"/>
        <end position="106"/>
    </location>
</feature>
<dbReference type="SMART" id="SM00349">
    <property type="entry name" value="KRAB"/>
    <property type="match status" value="2"/>
</dbReference>
<reference evidence="12" key="1">
    <citation type="submission" date="2025-08" db="UniProtKB">
        <authorList>
            <consortium name="Ensembl"/>
        </authorList>
    </citation>
    <scope>IDENTIFICATION</scope>
</reference>
<sequence>TGRERVFSGLCPLPREKNAESMASTRLAAWPREPVNFEDIALTFTPKELAQMDIKQKSLYREVMLENYRNLISVERHLSKPDMISQLEEAKHFWQMEKDIPQDTFPECRGAAADPQVMLFPPESPLTNIKVVEVLTLNQQVAGPRNAEILALYAENGGVAQGILTETSQQLGKHLVDTEAARQRFRHFQYEESSGPQKAVIRLRELCHQWLQPEVHSKEQIMELLVLEQFLGTLPEKLRLWVESQHPEDCQAAVALVEGVTSGSMEDALHIFSVASIQQEGKEDMDIPVMVLPEEPVTFQDVAVDFSKEEWTLLGPSQRTAYHDVMLETLDNLVSV</sequence>
<comment type="subcellular location">
    <subcellularLocation>
        <location evidence="9">Nucleus</location>
    </subcellularLocation>
</comment>
<organism evidence="12 13">
    <name type="scientific">Jaculus jaculus</name>
    <name type="common">Lesser Egyptian jerboa</name>
    <dbReference type="NCBI Taxonomy" id="51337"/>
    <lineage>
        <taxon>Eukaryota</taxon>
        <taxon>Metazoa</taxon>
        <taxon>Chordata</taxon>
        <taxon>Craniata</taxon>
        <taxon>Vertebrata</taxon>
        <taxon>Euteleostomi</taxon>
        <taxon>Mammalia</taxon>
        <taxon>Eutheria</taxon>
        <taxon>Euarchontoglires</taxon>
        <taxon>Glires</taxon>
        <taxon>Rodentia</taxon>
        <taxon>Myomorpha</taxon>
        <taxon>Dipodoidea</taxon>
        <taxon>Dipodidae</taxon>
        <taxon>Dipodinae</taxon>
        <taxon>Jaculus</taxon>
    </lineage>
</organism>
<evidence type="ECO:0000256" key="9">
    <source>
        <dbReference type="PROSITE-ProRule" id="PRU00187"/>
    </source>
</evidence>
<dbReference type="CDD" id="cd07765">
    <property type="entry name" value="KRAB_A-box"/>
    <property type="match status" value="2"/>
</dbReference>
<evidence type="ECO:0000256" key="5">
    <source>
        <dbReference type="ARBA" id="ARBA00023015"/>
    </source>
</evidence>
<dbReference type="CDD" id="cd07936">
    <property type="entry name" value="SCAN"/>
    <property type="match status" value="1"/>
</dbReference>
<dbReference type="GO" id="GO:0003677">
    <property type="term" value="F:DNA binding"/>
    <property type="evidence" value="ECO:0007669"/>
    <property type="project" value="UniProtKB-KW"/>
</dbReference>
<dbReference type="SUPFAM" id="SSF109640">
    <property type="entry name" value="KRAB domain (Kruppel-associated box)"/>
    <property type="match status" value="2"/>
</dbReference>
<dbReference type="Proteomes" id="UP000694385">
    <property type="component" value="Unassembled WGS sequence"/>
</dbReference>
<evidence type="ECO:0000259" key="10">
    <source>
        <dbReference type="PROSITE" id="PS50804"/>
    </source>
</evidence>
<keyword evidence="6" id="KW-0238">DNA-binding</keyword>
<keyword evidence="13" id="KW-1185">Reference proteome</keyword>
<evidence type="ECO:0000259" key="11">
    <source>
        <dbReference type="PROSITE" id="PS50805"/>
    </source>
</evidence>
<evidence type="ECO:0000256" key="7">
    <source>
        <dbReference type="ARBA" id="ARBA00023163"/>
    </source>
</evidence>
<dbReference type="PANTHER" id="PTHR45935:SF32">
    <property type="entry name" value="ZINC FINGER AND SCAN DOMAIN CONTAINING 18"/>
    <property type="match status" value="1"/>
</dbReference>
<protein>
    <submittedName>
        <fullName evidence="12">Uncharacterized protein</fullName>
    </submittedName>
</protein>
<dbReference type="InterPro" id="IPR036051">
    <property type="entry name" value="KRAB_dom_sf"/>
</dbReference>
<proteinExistence type="predicted"/>
<evidence type="ECO:0000256" key="2">
    <source>
        <dbReference type="ARBA" id="ARBA00022737"/>
    </source>
</evidence>
<dbReference type="GO" id="GO:0005634">
    <property type="term" value="C:nucleus"/>
    <property type="evidence" value="ECO:0007669"/>
    <property type="project" value="UniProtKB-SubCell"/>
</dbReference>
<keyword evidence="5" id="KW-0805">Transcription regulation</keyword>
<dbReference type="GeneTree" id="ENSGT00940000162111"/>
<keyword evidence="8 9" id="KW-0539">Nucleus</keyword>
<dbReference type="AlphaFoldDB" id="A0A8C5K044"/>
<dbReference type="PANTHER" id="PTHR45935">
    <property type="entry name" value="PROTEIN ZBED8-RELATED"/>
    <property type="match status" value="1"/>
</dbReference>
<dbReference type="GO" id="GO:0006355">
    <property type="term" value="P:regulation of DNA-templated transcription"/>
    <property type="evidence" value="ECO:0007669"/>
    <property type="project" value="InterPro"/>
</dbReference>
<dbReference type="Pfam" id="PF01352">
    <property type="entry name" value="KRAB"/>
    <property type="match status" value="2"/>
</dbReference>
<evidence type="ECO:0000256" key="4">
    <source>
        <dbReference type="ARBA" id="ARBA00022833"/>
    </source>
</evidence>
<dbReference type="Gene3D" id="6.10.140.140">
    <property type="match status" value="2"/>
</dbReference>
<keyword evidence="4" id="KW-0862">Zinc</keyword>
<keyword evidence="3" id="KW-0863">Zinc-finger</keyword>
<evidence type="ECO:0000256" key="3">
    <source>
        <dbReference type="ARBA" id="ARBA00022771"/>
    </source>
</evidence>
<keyword evidence="2" id="KW-0677">Repeat</keyword>
<evidence type="ECO:0000256" key="6">
    <source>
        <dbReference type="ARBA" id="ARBA00023125"/>
    </source>
</evidence>
<evidence type="ECO:0000313" key="12">
    <source>
        <dbReference type="Ensembl" id="ENSJJAP00000002184.1"/>
    </source>
</evidence>
<dbReference type="FunFam" id="1.10.4020.10:FF:000001">
    <property type="entry name" value="zinc finger protein 263 isoform X1"/>
    <property type="match status" value="1"/>
</dbReference>